<proteinExistence type="inferred from homology"/>
<comment type="caution">
    <text evidence="2">The sequence shown here is derived from an EMBL/GenBank/DDBJ whole genome shotgun (WGS) entry which is preliminary data.</text>
</comment>
<sequence length="134" mass="15340">MKTTTTNKQNSLPVSIPENASRNSWLRYRDDHDLDGDDGELVPPHVIIGRRVAGKMMAFSVCTAKLYAKMRNRACKWQSSSSWRSGESAAQRRRKAWQTILRMRSGESDREAFRSAENRSGGAIRARNCRRRIL</sequence>
<dbReference type="GO" id="GO:0010150">
    <property type="term" value="P:leaf senescence"/>
    <property type="evidence" value="ECO:0007669"/>
    <property type="project" value="UniProtKB-ARBA"/>
</dbReference>
<dbReference type="Proteomes" id="UP000826271">
    <property type="component" value="Unassembled WGS sequence"/>
</dbReference>
<dbReference type="AlphaFoldDB" id="A0AAV6WVC8"/>
<comment type="similarity">
    <text evidence="1">Belongs to the senescence regulator S40 family.</text>
</comment>
<name>A0AAV6WVC8_9LAMI</name>
<organism evidence="2 3">
    <name type="scientific">Buddleja alternifolia</name>
    <dbReference type="NCBI Taxonomy" id="168488"/>
    <lineage>
        <taxon>Eukaryota</taxon>
        <taxon>Viridiplantae</taxon>
        <taxon>Streptophyta</taxon>
        <taxon>Embryophyta</taxon>
        <taxon>Tracheophyta</taxon>
        <taxon>Spermatophyta</taxon>
        <taxon>Magnoliopsida</taxon>
        <taxon>eudicotyledons</taxon>
        <taxon>Gunneridae</taxon>
        <taxon>Pentapetalae</taxon>
        <taxon>asterids</taxon>
        <taxon>lamiids</taxon>
        <taxon>Lamiales</taxon>
        <taxon>Scrophulariaceae</taxon>
        <taxon>Buddlejeae</taxon>
        <taxon>Buddleja</taxon>
    </lineage>
</organism>
<accession>A0AAV6WVC8</accession>
<evidence type="ECO:0000313" key="3">
    <source>
        <dbReference type="Proteomes" id="UP000826271"/>
    </source>
</evidence>
<protein>
    <submittedName>
        <fullName evidence="2">Uncharacterized protein</fullName>
    </submittedName>
</protein>
<evidence type="ECO:0000313" key="2">
    <source>
        <dbReference type="EMBL" id="KAG8374308.1"/>
    </source>
</evidence>
<dbReference type="PANTHER" id="PTHR33083">
    <property type="entry name" value="EXPRESSED PROTEIN"/>
    <property type="match status" value="1"/>
</dbReference>
<keyword evidence="3" id="KW-1185">Reference proteome</keyword>
<dbReference type="PANTHER" id="PTHR33083:SF49">
    <property type="entry name" value="SENESCENCE REGULATOR"/>
    <property type="match status" value="1"/>
</dbReference>
<dbReference type="EMBL" id="WHWC01000011">
    <property type="protein sequence ID" value="KAG8374308.1"/>
    <property type="molecule type" value="Genomic_DNA"/>
</dbReference>
<dbReference type="InterPro" id="IPR007608">
    <property type="entry name" value="Senescence_reg_S40"/>
</dbReference>
<gene>
    <name evidence="2" type="ORF">BUALT_Bualt11G0118200</name>
</gene>
<reference evidence="2" key="1">
    <citation type="submission" date="2019-10" db="EMBL/GenBank/DDBJ databases">
        <authorList>
            <person name="Zhang R."/>
            <person name="Pan Y."/>
            <person name="Wang J."/>
            <person name="Ma R."/>
            <person name="Yu S."/>
        </authorList>
    </citation>
    <scope>NUCLEOTIDE SEQUENCE</scope>
    <source>
        <strain evidence="2">LA-IB0</strain>
        <tissue evidence="2">Leaf</tissue>
    </source>
</reference>
<dbReference type="Pfam" id="PF04520">
    <property type="entry name" value="Senescence_reg"/>
    <property type="match status" value="1"/>
</dbReference>
<evidence type="ECO:0000256" key="1">
    <source>
        <dbReference type="ARBA" id="ARBA00034773"/>
    </source>
</evidence>